<protein>
    <submittedName>
        <fullName evidence="2">Uncharacterized protein</fullName>
    </submittedName>
</protein>
<feature type="region of interest" description="Disordered" evidence="1">
    <location>
        <begin position="349"/>
        <end position="476"/>
    </location>
</feature>
<comment type="caution">
    <text evidence="2">The sequence shown here is derived from an EMBL/GenBank/DDBJ whole genome shotgun (WGS) entry which is preliminary data.</text>
</comment>
<reference evidence="2 3" key="1">
    <citation type="journal article" date="2024" name="bioRxiv">
        <title>Comparative genomics of Cryptococcus and Kwoniella reveals pathogenesis evolution and contrasting karyotype dynamics via intercentromeric recombination or chromosome fusion.</title>
        <authorList>
            <person name="Coelho M.A."/>
            <person name="David-Palma M."/>
            <person name="Shea T."/>
            <person name="Bowers K."/>
            <person name="McGinley-Smith S."/>
            <person name="Mohammad A.W."/>
            <person name="Gnirke A."/>
            <person name="Yurkov A.M."/>
            <person name="Nowrousian M."/>
            <person name="Sun S."/>
            <person name="Cuomo C.A."/>
            <person name="Heitman J."/>
        </authorList>
    </citation>
    <scope>NUCLEOTIDE SEQUENCE [LARGE SCALE GENOMIC DNA]</scope>
    <source>
        <strain evidence="2 3">CBS 13917</strain>
    </source>
</reference>
<dbReference type="Proteomes" id="UP001388673">
    <property type="component" value="Unassembled WGS sequence"/>
</dbReference>
<evidence type="ECO:0000313" key="3">
    <source>
        <dbReference type="Proteomes" id="UP001388673"/>
    </source>
</evidence>
<evidence type="ECO:0000256" key="1">
    <source>
        <dbReference type="SAM" id="MobiDB-lite"/>
    </source>
</evidence>
<evidence type="ECO:0000313" key="2">
    <source>
        <dbReference type="EMBL" id="KAK8858791.1"/>
    </source>
</evidence>
<accession>A0AAW0YPK8</accession>
<feature type="compositionally biased region" description="Pro residues" evidence="1">
    <location>
        <begin position="11"/>
        <end position="20"/>
    </location>
</feature>
<feature type="compositionally biased region" description="Polar residues" evidence="1">
    <location>
        <begin position="110"/>
        <end position="122"/>
    </location>
</feature>
<feature type="compositionally biased region" description="Polar residues" evidence="1">
    <location>
        <begin position="504"/>
        <end position="517"/>
    </location>
</feature>
<feature type="compositionally biased region" description="Polar residues" evidence="1">
    <location>
        <begin position="35"/>
        <end position="46"/>
    </location>
</feature>
<gene>
    <name evidence="2" type="ORF">IAR55_003021</name>
</gene>
<proteinExistence type="predicted"/>
<feature type="region of interest" description="Disordered" evidence="1">
    <location>
        <begin position="504"/>
        <end position="534"/>
    </location>
</feature>
<feature type="region of interest" description="Disordered" evidence="1">
    <location>
        <begin position="1"/>
        <end position="174"/>
    </location>
</feature>
<dbReference type="KEGG" id="kne:92180279"/>
<dbReference type="EMBL" id="JBCAWK010000005">
    <property type="protein sequence ID" value="KAK8858791.1"/>
    <property type="molecule type" value="Genomic_DNA"/>
</dbReference>
<dbReference type="GeneID" id="92180279"/>
<dbReference type="AlphaFoldDB" id="A0AAW0YPK8"/>
<feature type="compositionally biased region" description="Basic and acidic residues" evidence="1">
    <location>
        <begin position="402"/>
        <end position="420"/>
    </location>
</feature>
<dbReference type="RefSeq" id="XP_066803632.1">
    <property type="nucleotide sequence ID" value="XM_066946131.1"/>
</dbReference>
<organism evidence="2 3">
    <name type="scientific">Kwoniella newhampshirensis</name>
    <dbReference type="NCBI Taxonomy" id="1651941"/>
    <lineage>
        <taxon>Eukaryota</taxon>
        <taxon>Fungi</taxon>
        <taxon>Dikarya</taxon>
        <taxon>Basidiomycota</taxon>
        <taxon>Agaricomycotina</taxon>
        <taxon>Tremellomycetes</taxon>
        <taxon>Tremellales</taxon>
        <taxon>Cryptococcaceae</taxon>
        <taxon>Kwoniella</taxon>
    </lineage>
</organism>
<keyword evidence="3" id="KW-1185">Reference proteome</keyword>
<name>A0AAW0YPK8_9TREE</name>
<feature type="compositionally biased region" description="Basic and acidic residues" evidence="1">
    <location>
        <begin position="131"/>
        <end position="144"/>
    </location>
</feature>
<sequence length="665" mass="73274">MSKSTFDPHSNYPPSPPPSRPSSSRAPRPPPLRVNTHTLPSSSSIRSAGHSPARPGFAYNLPPSLDSPTSIVPSRARPGGLAGIAASSTGEGPSRMRSPPVTPGSRAPSRHSQWTRRNSNDPALQPPTIRRGSEHSQTRSRRDGSTNSPPLGSIYSGREGSGHPRVEGVSNPSPEDLRLFAHHCRQFYFSPSPPQESSSYISSTLAALPPSHRAAYTRLQSSLRSLAHLHHLRVRISSFHALISSTIASASISPLARQDSSGVRAKTERREKMSKFVSTWCTSNTGGVEPFFRGLWGSLRAQSRGEQKHGGAGGSRVVWEIDDAVFLESGGPEFMHEAVTMLKGILGFEDQPLTSPPKLRRIRTIPRSYSGSRPRRTQPSPQRLATTDPQEELMAIPTLPPRKIDSRSRAISDPFIDPRNKNNNTTKRGPAPPPPRSRRAPPTIPNPLQTSREGSDGPPTPNDPDEPFLSSRTIDDKSEVIANSFRPYIHSERVSDDRVHLLSQSTMSENSKQNSAYANAGRSVSALVEDDEDDPTEDDIALEEADLNKPRFRLWVFPAHISDQEAESLMSLFPRFITRKADVRFPIVRPGRGVKAMEEARWEAIAVGVNDQAIRVPKVEVEDEEGVVRCGTGRMWVGTEPRSSGWQGGGWFRFKRWWRRLFGVG</sequence>